<reference evidence="1 2" key="1">
    <citation type="submission" date="2023-04" db="EMBL/GenBank/DDBJ databases">
        <title>Forest soil microbial communities from Buena Vista Peninsula, Colon Province, Panama.</title>
        <authorList>
            <person name="Bouskill N."/>
        </authorList>
    </citation>
    <scope>NUCLEOTIDE SEQUENCE [LARGE SCALE GENOMIC DNA]</scope>
    <source>
        <strain evidence="1 2">CFH S0262</strain>
    </source>
</reference>
<dbReference type="EMBL" id="JARXVC010000021">
    <property type="protein sequence ID" value="MDH6284414.1"/>
    <property type="molecule type" value="Genomic_DNA"/>
</dbReference>
<name>A0ABT6MKK4_9NOCA</name>
<gene>
    <name evidence="1" type="ORF">M2280_005672</name>
</gene>
<protein>
    <submittedName>
        <fullName evidence="1">Uncharacterized protein</fullName>
    </submittedName>
</protein>
<keyword evidence="2" id="KW-1185">Reference proteome</keyword>
<accession>A0ABT6MKK4</accession>
<comment type="caution">
    <text evidence="1">The sequence shown here is derived from an EMBL/GenBank/DDBJ whole genome shotgun (WGS) entry which is preliminary data.</text>
</comment>
<evidence type="ECO:0000313" key="2">
    <source>
        <dbReference type="Proteomes" id="UP001160334"/>
    </source>
</evidence>
<sequence length="233" mass="25217">MVGDAFVVAYSWLPASTDPTAWQIRDPDDRRPLVAYCPLVAQLSFFSAESVPPMVTDLGGLLAAQGQVVTSKEGARVSVVVDSLWRAEAIAELMREADLDAEIGRSEEGRPLVRTATVPQLTALAAQWTRGAVKAVPEGWIPGAREQRAWVLASGRVEADGQRYVLGLDPHAPDTHVVLAQSLMRAGVAPTIVGIRGSSPGLRISGRRRLMHLAENIGRPPEDPDARRNWPHI</sequence>
<evidence type="ECO:0000313" key="1">
    <source>
        <dbReference type="EMBL" id="MDH6284414.1"/>
    </source>
</evidence>
<dbReference type="Proteomes" id="UP001160334">
    <property type="component" value="Unassembled WGS sequence"/>
</dbReference>
<proteinExistence type="predicted"/>
<organism evidence="1 2">
    <name type="scientific">Prescottella agglutinans</name>
    <dbReference type="NCBI Taxonomy" id="1644129"/>
    <lineage>
        <taxon>Bacteria</taxon>
        <taxon>Bacillati</taxon>
        <taxon>Actinomycetota</taxon>
        <taxon>Actinomycetes</taxon>
        <taxon>Mycobacteriales</taxon>
        <taxon>Nocardiaceae</taxon>
        <taxon>Prescottella</taxon>
    </lineage>
</organism>